<dbReference type="AlphaFoldDB" id="A0AAJ4XBK3"/>
<evidence type="ECO:0000313" key="2">
    <source>
        <dbReference type="Proteomes" id="UP000215355"/>
    </source>
</evidence>
<name>A0AAJ4XBK3_9SPHI</name>
<protein>
    <submittedName>
        <fullName evidence="1">Uncharacterized protein</fullName>
    </submittedName>
</protein>
<dbReference type="EMBL" id="LT906468">
    <property type="protein sequence ID" value="SNV50007.1"/>
    <property type="molecule type" value="Genomic_DNA"/>
</dbReference>
<dbReference type="RefSeq" id="WP_139185432.1">
    <property type="nucleotide sequence ID" value="NZ_CP158798.1"/>
</dbReference>
<organism evidence="1 2">
    <name type="scientific">Sphingobacterium mizutaii</name>
    <dbReference type="NCBI Taxonomy" id="1010"/>
    <lineage>
        <taxon>Bacteria</taxon>
        <taxon>Pseudomonadati</taxon>
        <taxon>Bacteroidota</taxon>
        <taxon>Sphingobacteriia</taxon>
        <taxon>Sphingobacteriales</taxon>
        <taxon>Sphingobacteriaceae</taxon>
        <taxon>Sphingobacterium</taxon>
    </lineage>
</organism>
<gene>
    <name evidence="1" type="ORF">SAMEA4412673_01930</name>
</gene>
<sequence length="60" mass="6608">MKKKVLGAYVSPKIVLLKIELEQGILASSATFTPGNGTNGNYTPEIDNWMDSKETHEIDL</sequence>
<dbReference type="Proteomes" id="UP000215355">
    <property type="component" value="Chromosome 1"/>
</dbReference>
<reference evidence="1 2" key="1">
    <citation type="submission" date="2017-06" db="EMBL/GenBank/DDBJ databases">
        <authorList>
            <consortium name="Pathogen Informatics"/>
        </authorList>
    </citation>
    <scope>NUCLEOTIDE SEQUENCE [LARGE SCALE GENOMIC DNA]</scope>
    <source>
        <strain evidence="1 2">NCTC12149</strain>
    </source>
</reference>
<proteinExistence type="predicted"/>
<accession>A0AAJ4XBK3</accession>
<evidence type="ECO:0000313" key="1">
    <source>
        <dbReference type="EMBL" id="SNV50007.1"/>
    </source>
</evidence>
<dbReference type="KEGG" id="smiz:4412673_01930"/>